<dbReference type="PANTHER" id="PTHR46060:SF1">
    <property type="entry name" value="MARINER MOS1 TRANSPOSASE-LIKE PROTEIN"/>
    <property type="match status" value="1"/>
</dbReference>
<organism evidence="1 2">
    <name type="scientific">Coptotermes formosanus</name>
    <name type="common">Formosan subterranean termite</name>
    <dbReference type="NCBI Taxonomy" id="36987"/>
    <lineage>
        <taxon>Eukaryota</taxon>
        <taxon>Metazoa</taxon>
        <taxon>Ecdysozoa</taxon>
        <taxon>Arthropoda</taxon>
        <taxon>Hexapoda</taxon>
        <taxon>Insecta</taxon>
        <taxon>Pterygota</taxon>
        <taxon>Neoptera</taxon>
        <taxon>Polyneoptera</taxon>
        <taxon>Dictyoptera</taxon>
        <taxon>Blattodea</taxon>
        <taxon>Blattoidea</taxon>
        <taxon>Termitoidae</taxon>
        <taxon>Rhinotermitidae</taxon>
        <taxon>Coptotermes</taxon>
    </lineage>
</organism>
<name>A0A6L2PWF6_COPFO</name>
<dbReference type="InterPro" id="IPR013324">
    <property type="entry name" value="RNA_pol_sigma_r3/r4-like"/>
</dbReference>
<gene>
    <name evidence="1" type="ORF">Cfor_11411</name>
</gene>
<comment type="caution">
    <text evidence="1">The sequence shown here is derived from an EMBL/GenBank/DDBJ whole genome shotgun (WGS) entry which is preliminary data.</text>
</comment>
<dbReference type="InParanoid" id="A0A6L2PWF6"/>
<accession>A0A6L2PWF6</accession>
<evidence type="ECO:0000313" key="1">
    <source>
        <dbReference type="EMBL" id="GFG34067.1"/>
    </source>
</evidence>
<proteinExistence type="predicted"/>
<dbReference type="SUPFAM" id="SSF88659">
    <property type="entry name" value="Sigma3 and sigma4 domains of RNA polymerase sigma factors"/>
    <property type="match status" value="1"/>
</dbReference>
<dbReference type="EMBL" id="BLKM01000464">
    <property type="protein sequence ID" value="GFG34067.1"/>
    <property type="molecule type" value="Genomic_DNA"/>
</dbReference>
<sequence>MKPAEIFGRMCAQCGGTCRNRLSFYACVEKFREGHVSFVDEPRSGRPIEFPTDALKERVEELILSDRRFNINEISDALNVSVGTVHRTVHDTLQFLKNVRAGFRKF</sequence>
<keyword evidence="2" id="KW-1185">Reference proteome</keyword>
<dbReference type="PANTHER" id="PTHR46060">
    <property type="entry name" value="MARINER MOS1 TRANSPOSASE-LIKE PROTEIN"/>
    <property type="match status" value="1"/>
</dbReference>
<reference evidence="2" key="1">
    <citation type="submission" date="2020-01" db="EMBL/GenBank/DDBJ databases">
        <title>Draft genome sequence of the Termite Coptotermes fromosanus.</title>
        <authorList>
            <person name="Itakura S."/>
            <person name="Yosikawa Y."/>
            <person name="Umezawa K."/>
        </authorList>
    </citation>
    <scope>NUCLEOTIDE SEQUENCE [LARGE SCALE GENOMIC DNA]</scope>
</reference>
<dbReference type="OrthoDB" id="8189655at2759"/>
<protein>
    <submittedName>
        <fullName evidence="1">Uncharacterized protein</fullName>
    </submittedName>
</protein>
<dbReference type="InterPro" id="IPR052709">
    <property type="entry name" value="Transposase-MT_Hybrid"/>
</dbReference>
<dbReference type="AlphaFoldDB" id="A0A6L2PWF6"/>
<evidence type="ECO:0000313" key="2">
    <source>
        <dbReference type="Proteomes" id="UP000502823"/>
    </source>
</evidence>
<dbReference type="Proteomes" id="UP000502823">
    <property type="component" value="Unassembled WGS sequence"/>
</dbReference>